<dbReference type="GO" id="GO:0016746">
    <property type="term" value="F:acyltransferase activity"/>
    <property type="evidence" value="ECO:0007669"/>
    <property type="project" value="UniProtKB-KW"/>
</dbReference>
<evidence type="ECO:0000313" key="2">
    <source>
        <dbReference type="EMBL" id="USG61413.1"/>
    </source>
</evidence>
<dbReference type="Gene3D" id="3.40.630.30">
    <property type="match status" value="1"/>
</dbReference>
<proteinExistence type="predicted"/>
<dbReference type="InterPro" id="IPR052564">
    <property type="entry name" value="N-acetyltrans/Recomb-assoc"/>
</dbReference>
<dbReference type="Proteomes" id="UP001056291">
    <property type="component" value="Chromosome"/>
</dbReference>
<keyword evidence="2" id="KW-0808">Transferase</keyword>
<dbReference type="CDD" id="cd04301">
    <property type="entry name" value="NAT_SF"/>
    <property type="match status" value="1"/>
</dbReference>
<protein>
    <submittedName>
        <fullName evidence="2">GNAT family N-acetyltransferase</fullName>
        <ecNumber evidence="2">2.3.1.-</ecNumber>
    </submittedName>
</protein>
<gene>
    <name evidence="2" type="ORF">NBZ79_00290</name>
</gene>
<dbReference type="PANTHER" id="PTHR43451">
    <property type="entry name" value="ACETYLTRANSFERASE (GNAT) FAMILY PROTEIN"/>
    <property type="match status" value="1"/>
</dbReference>
<keyword evidence="2" id="KW-0012">Acyltransferase</keyword>
<dbReference type="SUPFAM" id="SSF55729">
    <property type="entry name" value="Acyl-CoA N-acyltransferases (Nat)"/>
    <property type="match status" value="1"/>
</dbReference>
<evidence type="ECO:0000313" key="3">
    <source>
        <dbReference type="Proteomes" id="UP001056291"/>
    </source>
</evidence>
<dbReference type="InterPro" id="IPR016181">
    <property type="entry name" value="Acyl_CoA_acyltransferase"/>
</dbReference>
<dbReference type="PROSITE" id="PS51186">
    <property type="entry name" value="GNAT"/>
    <property type="match status" value="1"/>
</dbReference>
<accession>A0ABY4W2Y2</accession>
<dbReference type="Pfam" id="PF13673">
    <property type="entry name" value="Acetyltransf_10"/>
    <property type="match status" value="1"/>
</dbReference>
<reference evidence="2" key="1">
    <citation type="submission" date="2022-06" db="EMBL/GenBank/DDBJ databases">
        <title>Sneathiella actinostolidae sp. nov., isolated from a sea anemonein the Western Pacific Ocean.</title>
        <authorList>
            <person name="Wei M.J."/>
        </authorList>
    </citation>
    <scope>NUCLEOTIDE SEQUENCE</scope>
    <source>
        <strain evidence="2">PHK-P5</strain>
    </source>
</reference>
<dbReference type="InterPro" id="IPR000182">
    <property type="entry name" value="GNAT_dom"/>
</dbReference>
<keyword evidence="3" id="KW-1185">Reference proteome</keyword>
<feature type="domain" description="N-acetyltransferase" evidence="1">
    <location>
        <begin position="22"/>
        <end position="175"/>
    </location>
</feature>
<organism evidence="2 3">
    <name type="scientific">Sneathiella marina</name>
    <dbReference type="NCBI Taxonomy" id="2950108"/>
    <lineage>
        <taxon>Bacteria</taxon>
        <taxon>Pseudomonadati</taxon>
        <taxon>Pseudomonadota</taxon>
        <taxon>Alphaproteobacteria</taxon>
        <taxon>Sneathiellales</taxon>
        <taxon>Sneathiellaceae</taxon>
        <taxon>Sneathiella</taxon>
    </lineage>
</organism>
<dbReference type="EC" id="2.3.1.-" evidence="2"/>
<evidence type="ECO:0000259" key="1">
    <source>
        <dbReference type="PROSITE" id="PS51186"/>
    </source>
</evidence>
<sequence length="175" mass="19778">MVVSTVRYRWLKSHSMPLYPCFTIRPYCASDAQQTARVFYDSVHIGAASFYSLAQRQAWAPEIPKPPLWGQRLANATTMVAVKNNRVVGFMSLTGGGMLDLAYVLPAVMGMGVAEDLYRKILEIAQDRDLVALGTEASHMARRFFLKHGWREVTEQTVERNGVELTNFLMAKYLK</sequence>
<dbReference type="RefSeq" id="WP_251934427.1">
    <property type="nucleotide sequence ID" value="NZ_CP098747.1"/>
</dbReference>
<dbReference type="EMBL" id="CP098747">
    <property type="protein sequence ID" value="USG61413.1"/>
    <property type="molecule type" value="Genomic_DNA"/>
</dbReference>
<name>A0ABY4W2Y2_9PROT</name>
<dbReference type="PANTHER" id="PTHR43451:SF1">
    <property type="entry name" value="ACETYLTRANSFERASE"/>
    <property type="match status" value="1"/>
</dbReference>